<evidence type="ECO:0000313" key="4">
    <source>
        <dbReference type="Proteomes" id="UP000271624"/>
    </source>
</evidence>
<dbReference type="PANTHER" id="PTHR43976:SF16">
    <property type="entry name" value="SHORT-CHAIN DEHYDROGENASE_REDUCTASE FAMILY PROTEIN"/>
    <property type="match status" value="1"/>
</dbReference>
<dbReference type="InterPro" id="IPR002347">
    <property type="entry name" value="SDR_fam"/>
</dbReference>
<dbReference type="PRINTS" id="PR00081">
    <property type="entry name" value="GDHRDH"/>
</dbReference>
<keyword evidence="4" id="KW-1185">Reference proteome</keyword>
<comment type="similarity">
    <text evidence="1">Belongs to the short-chain dehydrogenases/reductases (SDR) family.</text>
</comment>
<keyword evidence="2" id="KW-0560">Oxidoreductase</keyword>
<accession>A0A3S1CJH3</accession>
<evidence type="ECO:0000256" key="2">
    <source>
        <dbReference type="ARBA" id="ARBA00023002"/>
    </source>
</evidence>
<dbReference type="SUPFAM" id="SSF51735">
    <property type="entry name" value="NAD(P)-binding Rossmann-fold domains"/>
    <property type="match status" value="1"/>
</dbReference>
<dbReference type="Pfam" id="PF00106">
    <property type="entry name" value="adh_short"/>
    <property type="match status" value="1"/>
</dbReference>
<evidence type="ECO:0000256" key="1">
    <source>
        <dbReference type="ARBA" id="ARBA00006484"/>
    </source>
</evidence>
<dbReference type="PANTHER" id="PTHR43976">
    <property type="entry name" value="SHORT CHAIN DEHYDROGENASE"/>
    <property type="match status" value="1"/>
</dbReference>
<gene>
    <name evidence="3" type="ORF">DSM106972_008540</name>
</gene>
<dbReference type="Proteomes" id="UP000271624">
    <property type="component" value="Unassembled WGS sequence"/>
</dbReference>
<dbReference type="PRINTS" id="PR00080">
    <property type="entry name" value="SDRFAMILY"/>
</dbReference>
<sequence>MRNPIVIGTSVPNILCLPLDVTRSETIEPAITAAIEKFGAIDVLINNAGYALIGAFEACTSEEIERQFATNVFGLMAVTRPILPHFRGRRQGIIVNVASIGGKITFLLYSSYQGCY</sequence>
<dbReference type="InterPro" id="IPR036291">
    <property type="entry name" value="NAD(P)-bd_dom_sf"/>
</dbReference>
<reference evidence="3" key="1">
    <citation type="submission" date="2018-12" db="EMBL/GenBank/DDBJ databases">
        <authorList>
            <person name="Will S."/>
            <person name="Neumann-Schaal M."/>
            <person name="Henke P."/>
        </authorList>
    </citation>
    <scope>NUCLEOTIDE SEQUENCE</scope>
    <source>
        <strain evidence="3">PCC 7102</strain>
    </source>
</reference>
<evidence type="ECO:0000313" key="3">
    <source>
        <dbReference type="EMBL" id="RUT08801.1"/>
    </source>
</evidence>
<proteinExistence type="inferred from homology"/>
<name>A0A3S1CJH3_9CYAN</name>
<dbReference type="EMBL" id="RSCL01000002">
    <property type="protein sequence ID" value="RUT08801.1"/>
    <property type="molecule type" value="Genomic_DNA"/>
</dbReference>
<dbReference type="InterPro" id="IPR051911">
    <property type="entry name" value="SDR_oxidoreductase"/>
</dbReference>
<dbReference type="Gene3D" id="3.40.50.720">
    <property type="entry name" value="NAD(P)-binding Rossmann-like Domain"/>
    <property type="match status" value="1"/>
</dbReference>
<dbReference type="GO" id="GO:0016491">
    <property type="term" value="F:oxidoreductase activity"/>
    <property type="evidence" value="ECO:0007669"/>
    <property type="project" value="UniProtKB-KW"/>
</dbReference>
<protein>
    <submittedName>
        <fullName evidence="3">Uncharacterized protein</fullName>
    </submittedName>
</protein>
<reference evidence="3" key="2">
    <citation type="journal article" date="2019" name="Genome Biol. Evol.">
        <title>Day and night: Metabolic profiles and evolutionary relationships of six axenic non-marine cyanobacteria.</title>
        <authorList>
            <person name="Will S.E."/>
            <person name="Henke P."/>
            <person name="Boedeker C."/>
            <person name="Huang S."/>
            <person name="Brinkmann H."/>
            <person name="Rohde M."/>
            <person name="Jarek M."/>
            <person name="Friedl T."/>
            <person name="Seufert S."/>
            <person name="Schumacher M."/>
            <person name="Overmann J."/>
            <person name="Neumann-Schaal M."/>
            <person name="Petersen J."/>
        </authorList>
    </citation>
    <scope>NUCLEOTIDE SEQUENCE [LARGE SCALE GENOMIC DNA]</scope>
    <source>
        <strain evidence="3">PCC 7102</strain>
    </source>
</reference>
<dbReference type="AlphaFoldDB" id="A0A3S1CJH3"/>
<organism evidence="3 4">
    <name type="scientific">Dulcicalothrix desertica PCC 7102</name>
    <dbReference type="NCBI Taxonomy" id="232991"/>
    <lineage>
        <taxon>Bacteria</taxon>
        <taxon>Bacillati</taxon>
        <taxon>Cyanobacteriota</taxon>
        <taxon>Cyanophyceae</taxon>
        <taxon>Nostocales</taxon>
        <taxon>Calotrichaceae</taxon>
        <taxon>Dulcicalothrix</taxon>
    </lineage>
</organism>
<comment type="caution">
    <text evidence="3">The sequence shown here is derived from an EMBL/GenBank/DDBJ whole genome shotgun (WGS) entry which is preliminary data.</text>
</comment>